<evidence type="ECO:0000313" key="6">
    <source>
        <dbReference type="Proteomes" id="UP001567538"/>
    </source>
</evidence>
<evidence type="ECO:0000313" key="5">
    <source>
        <dbReference type="EMBL" id="KAL1567272.1"/>
    </source>
</evidence>
<dbReference type="SMART" id="SM00473">
    <property type="entry name" value="PAN_AP"/>
    <property type="match status" value="1"/>
</dbReference>
<proteinExistence type="predicted"/>
<comment type="caution">
    <text evidence="5">The sequence shown here is derived from an EMBL/GenBank/DDBJ whole genome shotgun (WGS) entry which is preliminary data.</text>
</comment>
<evidence type="ECO:0000259" key="4">
    <source>
        <dbReference type="PROSITE" id="PS50948"/>
    </source>
</evidence>
<dbReference type="Pfam" id="PF01453">
    <property type="entry name" value="B_lectin"/>
    <property type="match status" value="1"/>
</dbReference>
<dbReference type="Proteomes" id="UP001567538">
    <property type="component" value="Unassembled WGS sequence"/>
</dbReference>
<accession>A0ABD1IG04</accession>
<feature type="domain" description="Apple" evidence="4">
    <location>
        <begin position="215"/>
        <end position="295"/>
    </location>
</feature>
<dbReference type="Gene3D" id="3.30.200.20">
    <property type="entry name" value="Phosphorylase Kinase, domain 1"/>
    <property type="match status" value="1"/>
</dbReference>
<keyword evidence="3" id="KW-0325">Glycoprotein</keyword>
<protein>
    <recommendedName>
        <fullName evidence="4">Apple domain-containing protein</fullName>
    </recommendedName>
</protein>
<dbReference type="PANTHER" id="PTHR32444">
    <property type="entry name" value="BULB-TYPE LECTIN DOMAIN-CONTAINING PROTEIN"/>
    <property type="match status" value="1"/>
</dbReference>
<evidence type="ECO:0000256" key="2">
    <source>
        <dbReference type="ARBA" id="ARBA00023157"/>
    </source>
</evidence>
<dbReference type="EMBL" id="JBEAFC010000002">
    <property type="protein sequence ID" value="KAL1567272.1"/>
    <property type="molecule type" value="Genomic_DNA"/>
</dbReference>
<organism evidence="5 6">
    <name type="scientific">Salvia divinorum</name>
    <name type="common">Maria pastora</name>
    <name type="synonym">Diviner's sage</name>
    <dbReference type="NCBI Taxonomy" id="28513"/>
    <lineage>
        <taxon>Eukaryota</taxon>
        <taxon>Viridiplantae</taxon>
        <taxon>Streptophyta</taxon>
        <taxon>Embryophyta</taxon>
        <taxon>Tracheophyta</taxon>
        <taxon>Spermatophyta</taxon>
        <taxon>Magnoliopsida</taxon>
        <taxon>eudicotyledons</taxon>
        <taxon>Gunneridae</taxon>
        <taxon>Pentapetalae</taxon>
        <taxon>asterids</taxon>
        <taxon>lamiids</taxon>
        <taxon>Lamiales</taxon>
        <taxon>Lamiaceae</taxon>
        <taxon>Nepetoideae</taxon>
        <taxon>Mentheae</taxon>
        <taxon>Salviinae</taxon>
        <taxon>Salvia</taxon>
        <taxon>Salvia subgen. Calosphace</taxon>
    </lineage>
</organism>
<dbReference type="InterPro" id="IPR000858">
    <property type="entry name" value="S_locus_glycoprot_dom"/>
</dbReference>
<name>A0ABD1IG04_SALDI</name>
<dbReference type="SUPFAM" id="SSF56112">
    <property type="entry name" value="Protein kinase-like (PK-like)"/>
    <property type="match status" value="1"/>
</dbReference>
<dbReference type="PANTHER" id="PTHR32444:SF183">
    <property type="entry name" value="APPLE DOMAIN-CONTAINING PROTEIN"/>
    <property type="match status" value="1"/>
</dbReference>
<dbReference type="InterPro" id="IPR003609">
    <property type="entry name" value="Pan_app"/>
</dbReference>
<evidence type="ECO:0000256" key="1">
    <source>
        <dbReference type="ARBA" id="ARBA00022729"/>
    </source>
</evidence>
<keyword evidence="1" id="KW-0732">Signal</keyword>
<dbReference type="InterPro" id="IPR011009">
    <property type="entry name" value="Kinase-like_dom_sf"/>
</dbReference>
<dbReference type="Pfam" id="PF00954">
    <property type="entry name" value="S_locus_glycop"/>
    <property type="match status" value="1"/>
</dbReference>
<keyword evidence="2" id="KW-1015">Disulfide bond</keyword>
<gene>
    <name evidence="5" type="ORF">AAHA92_02767</name>
</gene>
<dbReference type="InterPro" id="IPR001480">
    <property type="entry name" value="Bulb-type_lectin_dom"/>
</dbReference>
<sequence>MRNPTTSLPELENLVVKNADDDDFLWQIFDYPCDTLLHGMSLGWNYTTGVESYLSSWSTEGDPAPGRYTAYVDPHILIKYGETIKNRMGPWNGITMSGAPDVSIDPMYVTSLERSTDMVMYREDSHDQSLISRSVVTIEGETRQLIWNSQLQTWTVYRRTVSDPCDAYDCFGVNAYCDGNSPFCRCLYRFVPNDPESWRRSVWSGGCVRRVALNCLMMFLRYSEIKLADARNCTIRDEEIVLEECEAECKRNCSCTGYTRVDISGEERGCLFYHRELIDIRTLLTGGQDLYIRLAFSESFRAGSIRELPFFSFSTILKVTDDFAAKNKFGEGGFGPEYKGKLEDGQDTAVKRLSKTSSQGVEELKMK</sequence>
<dbReference type="PROSITE" id="PS50948">
    <property type="entry name" value="PAN"/>
    <property type="match status" value="1"/>
</dbReference>
<dbReference type="Pfam" id="PF08276">
    <property type="entry name" value="PAN_2"/>
    <property type="match status" value="1"/>
</dbReference>
<reference evidence="5 6" key="1">
    <citation type="submission" date="2024-06" db="EMBL/GenBank/DDBJ databases">
        <title>A chromosome level genome sequence of Diviner's sage (Salvia divinorum).</title>
        <authorList>
            <person name="Ford S.A."/>
            <person name="Ro D.-K."/>
            <person name="Ness R.W."/>
            <person name="Phillips M.A."/>
        </authorList>
    </citation>
    <scope>NUCLEOTIDE SEQUENCE [LARGE SCALE GENOMIC DNA]</scope>
    <source>
        <strain evidence="5">SAF-2024a</strain>
        <tissue evidence="5">Leaf</tissue>
    </source>
</reference>
<keyword evidence="6" id="KW-1185">Reference proteome</keyword>
<dbReference type="CDD" id="cd01098">
    <property type="entry name" value="PAN_AP_plant"/>
    <property type="match status" value="1"/>
</dbReference>
<evidence type="ECO:0000256" key="3">
    <source>
        <dbReference type="ARBA" id="ARBA00023180"/>
    </source>
</evidence>
<dbReference type="AlphaFoldDB" id="A0ABD1IG04"/>
<dbReference type="InterPro" id="IPR036426">
    <property type="entry name" value="Bulb-type_lectin_dom_sf"/>
</dbReference>
<dbReference type="SUPFAM" id="SSF51110">
    <property type="entry name" value="alpha-D-mannose-specific plant lectins"/>
    <property type="match status" value="1"/>
</dbReference>